<dbReference type="Pfam" id="PF09695">
    <property type="entry name" value="YtfJ_HI0045"/>
    <property type="match status" value="1"/>
</dbReference>
<reference evidence="2 3" key="1">
    <citation type="submission" date="2018-06" db="EMBL/GenBank/DDBJ databases">
        <authorList>
            <consortium name="Pathogen Informatics"/>
            <person name="Doyle S."/>
        </authorList>
    </citation>
    <scope>NUCLEOTIDE SEQUENCE [LARGE SCALE GENOMIC DNA]</scope>
    <source>
        <strain evidence="2 3">NCTC8500</strain>
    </source>
</reference>
<proteinExistence type="predicted"/>
<evidence type="ECO:0000313" key="2">
    <source>
        <dbReference type="EMBL" id="STM37054.1"/>
    </source>
</evidence>
<evidence type="ECO:0000256" key="1">
    <source>
        <dbReference type="SAM" id="SignalP"/>
    </source>
</evidence>
<organism evidence="2 3">
    <name type="scientific">Escherichia coli</name>
    <dbReference type="NCBI Taxonomy" id="562"/>
    <lineage>
        <taxon>Bacteria</taxon>
        <taxon>Pseudomonadati</taxon>
        <taxon>Pseudomonadota</taxon>
        <taxon>Gammaproteobacteria</taxon>
        <taxon>Enterobacterales</taxon>
        <taxon>Enterobacteriaceae</taxon>
        <taxon>Escherichia</taxon>
    </lineage>
</organism>
<protein>
    <submittedName>
        <fullName evidence="2">Transcriptional regulator</fullName>
    </submittedName>
</protein>
<dbReference type="AlphaFoldDB" id="A0A377DLM5"/>
<dbReference type="InterPro" id="IPR006513">
    <property type="entry name" value="YtfJ_HI0045"/>
</dbReference>
<dbReference type="Proteomes" id="UP000254429">
    <property type="component" value="Unassembled WGS sequence"/>
</dbReference>
<keyword evidence="1" id="KW-0732">Signal</keyword>
<accession>A0A377DLM5</accession>
<name>A0A377DLM5_ECOLX</name>
<sequence>MSSRLIIALIIMLLAPGVQAHNFVTGKTVTPVYIQEGGELLLNSDDEIHYQKWNSTQLAGKVRIIQYIAGRKSAKKKNSLLIKAVEAANFPQDRFQPTTIVNTDDAIFGTGYFVVGKIEKINAAIRGRNSLLTAMDRDALPGACRSRVQPFWWLNKAGQIQWAKDGSLTPEEVDHVIALAQKLINE</sequence>
<feature type="signal peptide" evidence="1">
    <location>
        <begin position="1"/>
        <end position="20"/>
    </location>
</feature>
<evidence type="ECO:0000313" key="3">
    <source>
        <dbReference type="Proteomes" id="UP000254429"/>
    </source>
</evidence>
<gene>
    <name evidence="2" type="primary">ytfJ_1</name>
    <name evidence="2" type="ORF">NCTC8500_00770</name>
</gene>
<dbReference type="EMBL" id="UGFG01000001">
    <property type="protein sequence ID" value="STM37054.1"/>
    <property type="molecule type" value="Genomic_DNA"/>
</dbReference>
<feature type="chain" id="PRO_5016878127" evidence="1">
    <location>
        <begin position="21"/>
        <end position="186"/>
    </location>
</feature>